<protein>
    <recommendedName>
        <fullName evidence="4">MYXO-CTERM domain-containing protein</fullName>
    </recommendedName>
</protein>
<reference evidence="2 3" key="1">
    <citation type="submission" date="2019-06" db="EMBL/GenBank/DDBJ databases">
        <title>Sequencing the genomes of 1000 actinobacteria strains.</title>
        <authorList>
            <person name="Klenk H.-P."/>
        </authorList>
    </citation>
    <scope>NUCLEOTIDE SEQUENCE [LARGE SCALE GENOMIC DNA]</scope>
    <source>
        <strain evidence="2 3">DSM 45679</strain>
    </source>
</reference>
<proteinExistence type="predicted"/>
<evidence type="ECO:0000313" key="3">
    <source>
        <dbReference type="Proteomes" id="UP000320876"/>
    </source>
</evidence>
<feature type="transmembrane region" description="Helical" evidence="1">
    <location>
        <begin position="85"/>
        <end position="109"/>
    </location>
</feature>
<evidence type="ECO:0008006" key="4">
    <source>
        <dbReference type="Google" id="ProtNLM"/>
    </source>
</evidence>
<organism evidence="2 3">
    <name type="scientific">Amycolatopsis cihanbeyliensis</name>
    <dbReference type="NCBI Taxonomy" id="1128664"/>
    <lineage>
        <taxon>Bacteria</taxon>
        <taxon>Bacillati</taxon>
        <taxon>Actinomycetota</taxon>
        <taxon>Actinomycetes</taxon>
        <taxon>Pseudonocardiales</taxon>
        <taxon>Pseudonocardiaceae</taxon>
        <taxon>Amycolatopsis</taxon>
    </lineage>
</organism>
<dbReference type="OrthoDB" id="3630289at2"/>
<evidence type="ECO:0000256" key="1">
    <source>
        <dbReference type="SAM" id="Phobius"/>
    </source>
</evidence>
<keyword evidence="1" id="KW-1133">Transmembrane helix</keyword>
<feature type="transmembrane region" description="Helical" evidence="1">
    <location>
        <begin position="30"/>
        <end position="51"/>
    </location>
</feature>
<gene>
    <name evidence="2" type="ORF">FB471_6392</name>
</gene>
<keyword evidence="1" id="KW-0472">Membrane</keyword>
<dbReference type="RefSeq" id="WP_142003486.1">
    <property type="nucleotide sequence ID" value="NZ_VFML01000002.1"/>
</dbReference>
<evidence type="ECO:0000313" key="2">
    <source>
        <dbReference type="EMBL" id="TQI94234.1"/>
    </source>
</evidence>
<dbReference type="Proteomes" id="UP000320876">
    <property type="component" value="Unassembled WGS sequence"/>
</dbReference>
<keyword evidence="3" id="KW-1185">Reference proteome</keyword>
<accession>A0A542CTW5</accession>
<dbReference type="EMBL" id="VFML01000002">
    <property type="protein sequence ID" value="TQI94234.1"/>
    <property type="molecule type" value="Genomic_DNA"/>
</dbReference>
<keyword evidence="1" id="KW-0812">Transmembrane</keyword>
<dbReference type="AlphaFoldDB" id="A0A542CTW5"/>
<comment type="caution">
    <text evidence="2">The sequence shown here is derived from an EMBL/GenBank/DDBJ whole genome shotgun (WGS) entry which is preliminary data.</text>
</comment>
<name>A0A542CTW5_AMYCI</name>
<sequence>MSPREREPEVRGISELTQRLVTVLWLRHPVLHQVVAVAIGVLVAVCLVASITRLSPLPLLPLPLLGLAGYAQWRVRGATTRKPRLAWTVILLGGIAVGFWLIGVVGRWLG</sequence>